<keyword evidence="8 10" id="KW-0503">Monooxygenase</keyword>
<dbReference type="InterPro" id="IPR050121">
    <property type="entry name" value="Cytochrome_P450_monoxygenase"/>
</dbReference>
<evidence type="ECO:0000256" key="4">
    <source>
        <dbReference type="ARBA" id="ARBA00022617"/>
    </source>
</evidence>
<comment type="caution">
    <text evidence="11">The sequence shown here is derived from an EMBL/GenBank/DDBJ whole genome shotgun (WGS) entry which is preliminary data.</text>
</comment>
<organism evidence="11 12">
    <name type="scientific">Rhizoctonia solani</name>
    <dbReference type="NCBI Taxonomy" id="456999"/>
    <lineage>
        <taxon>Eukaryota</taxon>
        <taxon>Fungi</taxon>
        <taxon>Dikarya</taxon>
        <taxon>Basidiomycota</taxon>
        <taxon>Agaricomycotina</taxon>
        <taxon>Agaricomycetes</taxon>
        <taxon>Cantharellales</taxon>
        <taxon>Ceratobasidiaceae</taxon>
        <taxon>Rhizoctonia</taxon>
    </lineage>
</organism>
<dbReference type="GO" id="GO:0020037">
    <property type="term" value="F:heme binding"/>
    <property type="evidence" value="ECO:0007669"/>
    <property type="project" value="InterPro"/>
</dbReference>
<evidence type="ECO:0000313" key="12">
    <source>
        <dbReference type="Proteomes" id="UP000663853"/>
    </source>
</evidence>
<dbReference type="PRINTS" id="PR00463">
    <property type="entry name" value="EP450I"/>
</dbReference>
<dbReference type="Gene3D" id="1.10.630.10">
    <property type="entry name" value="Cytochrome P450"/>
    <property type="match status" value="1"/>
</dbReference>
<comment type="pathway">
    <text evidence="2">Secondary metabolite biosynthesis.</text>
</comment>
<dbReference type="PANTHER" id="PTHR24305:SF166">
    <property type="entry name" value="CYTOCHROME P450 12A4, MITOCHONDRIAL-RELATED"/>
    <property type="match status" value="1"/>
</dbReference>
<dbReference type="PROSITE" id="PS00086">
    <property type="entry name" value="CYTOCHROME_P450"/>
    <property type="match status" value="1"/>
</dbReference>
<dbReference type="InterPro" id="IPR002401">
    <property type="entry name" value="Cyt_P450_E_grp-I"/>
</dbReference>
<evidence type="ECO:0000256" key="6">
    <source>
        <dbReference type="ARBA" id="ARBA00023002"/>
    </source>
</evidence>
<evidence type="ECO:0000313" key="11">
    <source>
        <dbReference type="EMBL" id="CAE6510182.1"/>
    </source>
</evidence>
<dbReference type="GO" id="GO:0004497">
    <property type="term" value="F:monooxygenase activity"/>
    <property type="evidence" value="ECO:0007669"/>
    <property type="project" value="UniProtKB-KW"/>
</dbReference>
<dbReference type="InterPro" id="IPR001128">
    <property type="entry name" value="Cyt_P450"/>
</dbReference>
<accession>A0A8H3D6P4</accession>
<dbReference type="Proteomes" id="UP000663853">
    <property type="component" value="Unassembled WGS sequence"/>
</dbReference>
<evidence type="ECO:0000256" key="8">
    <source>
        <dbReference type="ARBA" id="ARBA00023033"/>
    </source>
</evidence>
<dbReference type="Pfam" id="PF00067">
    <property type="entry name" value="p450"/>
    <property type="match status" value="1"/>
</dbReference>
<keyword evidence="4 9" id="KW-0349">Heme</keyword>
<gene>
    <name evidence="11" type="ORF">RDB_LOCUS126359</name>
</gene>
<dbReference type="GO" id="GO:0005506">
    <property type="term" value="F:iron ion binding"/>
    <property type="evidence" value="ECO:0007669"/>
    <property type="project" value="InterPro"/>
</dbReference>
<evidence type="ECO:0000256" key="5">
    <source>
        <dbReference type="ARBA" id="ARBA00022723"/>
    </source>
</evidence>
<evidence type="ECO:0000256" key="7">
    <source>
        <dbReference type="ARBA" id="ARBA00023004"/>
    </source>
</evidence>
<evidence type="ECO:0000256" key="1">
    <source>
        <dbReference type="ARBA" id="ARBA00001971"/>
    </source>
</evidence>
<evidence type="ECO:0000256" key="2">
    <source>
        <dbReference type="ARBA" id="ARBA00005179"/>
    </source>
</evidence>
<keyword evidence="7 9" id="KW-0408">Iron</keyword>
<reference evidence="11" key="1">
    <citation type="submission" date="2021-01" db="EMBL/GenBank/DDBJ databases">
        <authorList>
            <person name="Kaushik A."/>
        </authorList>
    </citation>
    <scope>NUCLEOTIDE SEQUENCE</scope>
    <source>
        <strain evidence="11">AG6-10EEA</strain>
    </source>
</reference>
<dbReference type="PRINTS" id="PR00385">
    <property type="entry name" value="P450"/>
</dbReference>
<protein>
    <recommendedName>
        <fullName evidence="13">Cytochrome P450</fullName>
    </recommendedName>
</protein>
<keyword evidence="6 10" id="KW-0560">Oxidoreductase</keyword>
<keyword evidence="5 9" id="KW-0479">Metal-binding</keyword>
<evidence type="ECO:0000256" key="3">
    <source>
        <dbReference type="ARBA" id="ARBA00010617"/>
    </source>
</evidence>
<dbReference type="InterPro" id="IPR036396">
    <property type="entry name" value="Cyt_P450_sf"/>
</dbReference>
<dbReference type="PANTHER" id="PTHR24305">
    <property type="entry name" value="CYTOCHROME P450"/>
    <property type="match status" value="1"/>
</dbReference>
<feature type="binding site" description="axial binding residue" evidence="9">
    <location>
        <position position="396"/>
    </location>
    <ligand>
        <name>heme</name>
        <dbReference type="ChEBI" id="CHEBI:30413"/>
    </ligand>
    <ligandPart>
        <name>Fe</name>
        <dbReference type="ChEBI" id="CHEBI:18248"/>
    </ligandPart>
</feature>
<dbReference type="AlphaFoldDB" id="A0A8H3D6P4"/>
<dbReference type="EMBL" id="CAJMXA010003665">
    <property type="protein sequence ID" value="CAE6510182.1"/>
    <property type="molecule type" value="Genomic_DNA"/>
</dbReference>
<dbReference type="InterPro" id="IPR017972">
    <property type="entry name" value="Cyt_P450_CS"/>
</dbReference>
<evidence type="ECO:0008006" key="13">
    <source>
        <dbReference type="Google" id="ProtNLM"/>
    </source>
</evidence>
<evidence type="ECO:0000256" key="10">
    <source>
        <dbReference type="RuleBase" id="RU000461"/>
    </source>
</evidence>
<name>A0A8H3D6P4_9AGAM</name>
<comment type="cofactor">
    <cofactor evidence="1 9">
        <name>heme</name>
        <dbReference type="ChEBI" id="CHEBI:30413"/>
    </cofactor>
</comment>
<comment type="similarity">
    <text evidence="3 10">Belongs to the cytochrome P450 family.</text>
</comment>
<proteinExistence type="inferred from homology"/>
<evidence type="ECO:0000256" key="9">
    <source>
        <dbReference type="PIRSR" id="PIRSR602401-1"/>
    </source>
</evidence>
<dbReference type="SUPFAM" id="SSF48264">
    <property type="entry name" value="Cytochrome P450"/>
    <property type="match status" value="1"/>
</dbReference>
<dbReference type="GO" id="GO:0016705">
    <property type="term" value="F:oxidoreductase activity, acting on paired donors, with incorporation or reduction of molecular oxygen"/>
    <property type="evidence" value="ECO:0007669"/>
    <property type="project" value="InterPro"/>
</dbReference>
<sequence>MWLLGATSRGVQNTKKLGTDIYGTASVFPPVSYLTLADPAAIKHVSYPRNNFVKHTASYEIFRSFGSNLLIVEGEEWRRQRRIVTPAFSDKNNRLVWDTAKGHIKRVFDAWGSKRSTTVHDVKEDLTLPLSLSVISKAGFGLDASWVTSAIPAGHKLTFKDAFLTTCKTLNLPLMLPNWAWGLRKGWRHAKLAHSELRLYLQEMIATRREPKEQEKEPLEQRHDLLNRLIHARDDNDMLTEEELIGNMFIFFFGGHETSAHTFAIALSLLALYPEVQDKLLEQIRELEHEHGDLTYDHSQLLTYAMAVIYETMRLYPMVAIMPKQATADTTVTVGSAPNTQTIQVPKSTMVQAFSTGLHYNPDYWENPNEFNPERFMDPHWNRDAFISFSLGPRACIGRRFSETALTAELSTLISKYRVSVDESRFKFIEGESILERRARLINPDIRLTLTPAPISLVFSPRD</sequence>